<protein>
    <submittedName>
        <fullName evidence="2">Uncharacterized membrane protein YsdA (DUF1294 family)</fullName>
    </submittedName>
</protein>
<sequence length="92" mass="10517">MDFTTILRVAFLAINAIGLIVMFWDKRKARRREWRIPENTLFLIAGIGGAFGVLFGMSLARHKTRHLKFQLGIPVLAFAWALILMKTGLFKI</sequence>
<evidence type="ECO:0000256" key="1">
    <source>
        <dbReference type="SAM" id="Phobius"/>
    </source>
</evidence>
<comment type="caution">
    <text evidence="2">The sequence shown here is derived from an EMBL/GenBank/DDBJ whole genome shotgun (WGS) entry which is preliminary data.</text>
</comment>
<gene>
    <name evidence="2" type="ORF">J2Z34_000556</name>
</gene>
<feature type="transmembrane region" description="Helical" evidence="1">
    <location>
        <begin position="6"/>
        <end position="24"/>
    </location>
</feature>
<dbReference type="EMBL" id="JAGGKC010000003">
    <property type="protein sequence ID" value="MBP1918085.1"/>
    <property type="molecule type" value="Genomic_DNA"/>
</dbReference>
<dbReference type="Pfam" id="PF06961">
    <property type="entry name" value="DUF1294"/>
    <property type="match status" value="1"/>
</dbReference>
<keyword evidence="1" id="KW-0812">Transmembrane</keyword>
<evidence type="ECO:0000313" key="2">
    <source>
        <dbReference type="EMBL" id="MBP1918085.1"/>
    </source>
</evidence>
<dbReference type="InterPro" id="IPR010718">
    <property type="entry name" value="DUF1294"/>
</dbReference>
<evidence type="ECO:0000313" key="3">
    <source>
        <dbReference type="Proteomes" id="UP001519271"/>
    </source>
</evidence>
<dbReference type="Proteomes" id="UP001519271">
    <property type="component" value="Unassembled WGS sequence"/>
</dbReference>
<feature type="transmembrane region" description="Helical" evidence="1">
    <location>
        <begin position="69"/>
        <end position="89"/>
    </location>
</feature>
<proteinExistence type="predicted"/>
<name>A0ABS4G0K7_9CLOT</name>
<accession>A0ABS4G0K7</accession>
<feature type="transmembrane region" description="Helical" evidence="1">
    <location>
        <begin position="36"/>
        <end position="57"/>
    </location>
</feature>
<organism evidence="2 3">
    <name type="scientific">Youngiibacter multivorans</name>
    <dbReference type="NCBI Taxonomy" id="937251"/>
    <lineage>
        <taxon>Bacteria</taxon>
        <taxon>Bacillati</taxon>
        <taxon>Bacillota</taxon>
        <taxon>Clostridia</taxon>
        <taxon>Eubacteriales</taxon>
        <taxon>Clostridiaceae</taxon>
        <taxon>Youngiibacter</taxon>
    </lineage>
</organism>
<keyword evidence="1" id="KW-0472">Membrane</keyword>
<keyword evidence="3" id="KW-1185">Reference proteome</keyword>
<reference evidence="2 3" key="1">
    <citation type="submission" date="2021-03" db="EMBL/GenBank/DDBJ databases">
        <title>Genomic Encyclopedia of Type Strains, Phase IV (KMG-IV): sequencing the most valuable type-strain genomes for metagenomic binning, comparative biology and taxonomic classification.</title>
        <authorList>
            <person name="Goeker M."/>
        </authorList>
    </citation>
    <scope>NUCLEOTIDE SEQUENCE [LARGE SCALE GENOMIC DNA]</scope>
    <source>
        <strain evidence="2 3">DSM 6139</strain>
    </source>
</reference>
<dbReference type="RefSeq" id="WP_245250484.1">
    <property type="nucleotide sequence ID" value="NZ_JAGGKC010000003.1"/>
</dbReference>
<keyword evidence="1" id="KW-1133">Transmembrane helix</keyword>